<dbReference type="SUPFAM" id="SSF52058">
    <property type="entry name" value="L domain-like"/>
    <property type="match status" value="1"/>
</dbReference>
<organism evidence="11 12">
    <name type="scientific">Perilla frutescens var. hirtella</name>
    <name type="common">Perilla citriodora</name>
    <name type="synonym">Perilla setoyensis</name>
    <dbReference type="NCBI Taxonomy" id="608512"/>
    <lineage>
        <taxon>Eukaryota</taxon>
        <taxon>Viridiplantae</taxon>
        <taxon>Streptophyta</taxon>
        <taxon>Embryophyta</taxon>
        <taxon>Tracheophyta</taxon>
        <taxon>Spermatophyta</taxon>
        <taxon>Magnoliopsida</taxon>
        <taxon>eudicotyledons</taxon>
        <taxon>Gunneridae</taxon>
        <taxon>Pentapetalae</taxon>
        <taxon>asterids</taxon>
        <taxon>lamiids</taxon>
        <taxon>Lamiales</taxon>
        <taxon>Lamiaceae</taxon>
        <taxon>Nepetoideae</taxon>
        <taxon>Elsholtzieae</taxon>
        <taxon>Perilla</taxon>
    </lineage>
</organism>
<dbReference type="Gene3D" id="3.80.10.10">
    <property type="entry name" value="Ribonuclease Inhibitor"/>
    <property type="match status" value="1"/>
</dbReference>
<keyword evidence="8" id="KW-0325">Glycoprotein</keyword>
<evidence type="ECO:0000256" key="6">
    <source>
        <dbReference type="ARBA" id="ARBA00022989"/>
    </source>
</evidence>
<reference evidence="11 12" key="1">
    <citation type="journal article" date="2021" name="Nat. Commun.">
        <title>Incipient diploidization of the medicinal plant Perilla within 10,000 years.</title>
        <authorList>
            <person name="Zhang Y."/>
            <person name="Shen Q."/>
            <person name="Leng L."/>
            <person name="Zhang D."/>
            <person name="Chen S."/>
            <person name="Shi Y."/>
            <person name="Ning Z."/>
            <person name="Chen S."/>
        </authorList>
    </citation>
    <scope>NUCLEOTIDE SEQUENCE [LARGE SCALE GENOMIC DNA]</scope>
    <source>
        <strain evidence="12">cv. PC099</strain>
    </source>
</reference>
<keyword evidence="7" id="KW-0472">Membrane</keyword>
<evidence type="ECO:0000256" key="8">
    <source>
        <dbReference type="ARBA" id="ARBA00023180"/>
    </source>
</evidence>
<dbReference type="PANTHER" id="PTHR48063">
    <property type="entry name" value="LRR RECEPTOR-LIKE KINASE"/>
    <property type="match status" value="1"/>
</dbReference>
<keyword evidence="4 9" id="KW-0732">Signal</keyword>
<evidence type="ECO:0000313" key="12">
    <source>
        <dbReference type="Proteomes" id="UP001190926"/>
    </source>
</evidence>
<feature type="domain" description="Leucine-rich repeat-containing N-terminal plant-type" evidence="10">
    <location>
        <begin position="38"/>
        <end position="72"/>
    </location>
</feature>
<keyword evidence="3" id="KW-0812">Transmembrane</keyword>
<evidence type="ECO:0000256" key="5">
    <source>
        <dbReference type="ARBA" id="ARBA00022737"/>
    </source>
</evidence>
<keyword evidence="5" id="KW-0677">Repeat</keyword>
<sequence>MGKMKLGFVVSLVILLLGICDAAARNMSLGLGCVERERERRALLSFRSTLSNILLPSWNPNNRDCCTWEAVTYLNLSSTLFHGVVPQNLGNLSSLRTLDLGGFGSYLRADDLMWVTRLDMSSVNLSMATRSCV</sequence>
<comment type="caution">
    <text evidence="11">The sequence shown here is derived from an EMBL/GenBank/DDBJ whole genome shotgun (WGS) entry which is preliminary data.</text>
</comment>
<dbReference type="GO" id="GO:0016020">
    <property type="term" value="C:membrane"/>
    <property type="evidence" value="ECO:0007669"/>
    <property type="project" value="UniProtKB-SubCell"/>
</dbReference>
<evidence type="ECO:0000256" key="7">
    <source>
        <dbReference type="ARBA" id="ARBA00023136"/>
    </source>
</evidence>
<dbReference type="EMBL" id="SDAM02001965">
    <property type="protein sequence ID" value="KAH6821535.1"/>
    <property type="molecule type" value="Genomic_DNA"/>
</dbReference>
<evidence type="ECO:0000259" key="10">
    <source>
        <dbReference type="Pfam" id="PF08263"/>
    </source>
</evidence>
<evidence type="ECO:0000256" key="2">
    <source>
        <dbReference type="ARBA" id="ARBA00022614"/>
    </source>
</evidence>
<feature type="chain" id="PRO_5042217466" evidence="9">
    <location>
        <begin position="25"/>
        <end position="133"/>
    </location>
</feature>
<keyword evidence="6" id="KW-1133">Transmembrane helix</keyword>
<evidence type="ECO:0000256" key="4">
    <source>
        <dbReference type="ARBA" id="ARBA00022729"/>
    </source>
</evidence>
<dbReference type="InterPro" id="IPR046956">
    <property type="entry name" value="RLP23-like"/>
</dbReference>
<keyword evidence="12" id="KW-1185">Reference proteome</keyword>
<name>A0AAD4IUN6_PERFH</name>
<evidence type="ECO:0000256" key="3">
    <source>
        <dbReference type="ARBA" id="ARBA00022692"/>
    </source>
</evidence>
<evidence type="ECO:0000256" key="1">
    <source>
        <dbReference type="ARBA" id="ARBA00004479"/>
    </source>
</evidence>
<evidence type="ECO:0000256" key="9">
    <source>
        <dbReference type="SAM" id="SignalP"/>
    </source>
</evidence>
<comment type="subcellular location">
    <subcellularLocation>
        <location evidence="1">Membrane</location>
        <topology evidence="1">Single-pass type I membrane protein</topology>
    </subcellularLocation>
</comment>
<dbReference type="AlphaFoldDB" id="A0AAD4IUN6"/>
<proteinExistence type="predicted"/>
<dbReference type="InterPro" id="IPR013210">
    <property type="entry name" value="LRR_N_plant-typ"/>
</dbReference>
<feature type="signal peptide" evidence="9">
    <location>
        <begin position="1"/>
        <end position="24"/>
    </location>
</feature>
<dbReference type="InterPro" id="IPR032675">
    <property type="entry name" value="LRR_dom_sf"/>
</dbReference>
<dbReference type="Proteomes" id="UP001190926">
    <property type="component" value="Unassembled WGS sequence"/>
</dbReference>
<dbReference type="Pfam" id="PF08263">
    <property type="entry name" value="LRRNT_2"/>
    <property type="match status" value="1"/>
</dbReference>
<evidence type="ECO:0000313" key="11">
    <source>
        <dbReference type="EMBL" id="KAH6821535.1"/>
    </source>
</evidence>
<protein>
    <submittedName>
        <fullName evidence="11">Disease resistance family protein / LRR family protein</fullName>
    </submittedName>
</protein>
<gene>
    <name evidence="11" type="ORF">C2S53_015269</name>
</gene>
<keyword evidence="2" id="KW-0433">Leucine-rich repeat</keyword>
<accession>A0AAD4IUN6</accession>